<evidence type="ECO:0008006" key="11">
    <source>
        <dbReference type="Google" id="ProtNLM"/>
    </source>
</evidence>
<reference evidence="9 10" key="1">
    <citation type="journal article" date="2009" name="Stand. Genomic Sci.">
        <title>Complete genome sequence of Jonesia denitrificans type strain (Prevot 55134).</title>
        <authorList>
            <person name="Pukall R."/>
            <person name="Gehrich-Schroter G."/>
            <person name="Lapidus A."/>
            <person name="Nolan M."/>
            <person name="Glavina Del Rio T."/>
            <person name="Lucas S."/>
            <person name="Chen F."/>
            <person name="Tice H."/>
            <person name="Pitluck S."/>
            <person name="Cheng J.F."/>
            <person name="Copeland A."/>
            <person name="Saunders E."/>
            <person name="Brettin T."/>
            <person name="Detter J.C."/>
            <person name="Bruce D."/>
            <person name="Goodwin L."/>
            <person name="Pati A."/>
            <person name="Ivanova N."/>
            <person name="Mavromatis K."/>
            <person name="Ovchinnikova G."/>
            <person name="Chen A."/>
            <person name="Palaniappan K."/>
            <person name="Land M."/>
            <person name="Hauser L."/>
            <person name="Chang Y.J."/>
            <person name="Jeffries C.D."/>
            <person name="Chain P."/>
            <person name="Goker M."/>
            <person name="Bristow J."/>
            <person name="Eisen J.A."/>
            <person name="Markowitz V."/>
            <person name="Hugenholtz P."/>
            <person name="Kyrpides N.C."/>
            <person name="Klenk H.P."/>
            <person name="Han C."/>
        </authorList>
    </citation>
    <scope>NUCLEOTIDE SEQUENCE [LARGE SCALE GENOMIC DNA]</scope>
    <source>
        <strain evidence="10">ATCC 14870 / DSM 20603 / BCRC 15368 / CIP 55.134 / JCM 11481 / NBRC 15587 / NCTC 10816 / Prevot 55134</strain>
    </source>
</reference>
<feature type="transmembrane region" description="Helical" evidence="8">
    <location>
        <begin position="266"/>
        <end position="292"/>
    </location>
</feature>
<keyword evidence="10" id="KW-1185">Reference proteome</keyword>
<feature type="transmembrane region" description="Helical" evidence="8">
    <location>
        <begin position="177"/>
        <end position="202"/>
    </location>
</feature>
<keyword evidence="7 8" id="KW-0472">Membrane</keyword>
<feature type="transmembrane region" description="Helical" evidence="8">
    <location>
        <begin position="238"/>
        <end position="260"/>
    </location>
</feature>
<evidence type="ECO:0000256" key="3">
    <source>
        <dbReference type="ARBA" id="ARBA00022448"/>
    </source>
</evidence>
<accession>C7R1K5</accession>
<dbReference type="InterPro" id="IPR002549">
    <property type="entry name" value="AI-2E-like"/>
</dbReference>
<evidence type="ECO:0000313" key="10">
    <source>
        <dbReference type="Proteomes" id="UP000000628"/>
    </source>
</evidence>
<feature type="transmembrane region" description="Helical" evidence="8">
    <location>
        <begin position="336"/>
        <end position="367"/>
    </location>
</feature>
<proteinExistence type="inferred from homology"/>
<protein>
    <recommendedName>
        <fullName evidence="11">AI-2E family transporter</fullName>
    </recommendedName>
</protein>
<dbReference type="PANTHER" id="PTHR21716:SF53">
    <property type="entry name" value="PERMEASE PERM-RELATED"/>
    <property type="match status" value="1"/>
</dbReference>
<dbReference type="GO" id="GO:0055085">
    <property type="term" value="P:transmembrane transport"/>
    <property type="evidence" value="ECO:0007669"/>
    <property type="project" value="TreeGrafter"/>
</dbReference>
<sequence length="397" mass="42492">MMWSWLCGQRTGEKATVPQVTDHPHPEQSAVVRQWSDAFGRLATRAVQTIAVLLVVGLTLWAMAYLGVVFIPVVLALIISSAVFPLMRWLRARGMSSLLATWLVLFSAFAVVGGLLTAIVQAVRSQWSDLVSSAQDGFDELLVLLEDLPFEVDPAQLDDAKQSAIDFVTSSQFGSGAVAGLSATGTFFTGFFLTLIITFFFMKDGPAIWEFLLRPLDGQYYDRARRIGDRSVRTMGDYIRGTATVAAVDALGIGLGLAFLQVPLALPLAVIVFLTAFIPLVGATLAGFLAALVALVDGGIWPALAVVGIVIVVNQLEGNFLQPKIMGKTLSLHPLVILIGLTAGTIIGGIVGAVLSVPIAAVAWGILQVWDGPDQPAAFIAKKPREERLDNELEVSH</sequence>
<dbReference type="Proteomes" id="UP000000628">
    <property type="component" value="Chromosome"/>
</dbReference>
<dbReference type="EMBL" id="CP001706">
    <property type="protein sequence ID" value="ACV09840.1"/>
    <property type="molecule type" value="Genomic_DNA"/>
</dbReference>
<keyword evidence="5 8" id="KW-0812">Transmembrane</keyword>
<dbReference type="eggNOG" id="COG0628">
    <property type="taxonomic scope" value="Bacteria"/>
</dbReference>
<gene>
    <name evidence="9" type="ordered locus">Jden_2203</name>
</gene>
<evidence type="ECO:0000256" key="2">
    <source>
        <dbReference type="ARBA" id="ARBA00009773"/>
    </source>
</evidence>
<evidence type="ECO:0000313" key="9">
    <source>
        <dbReference type="EMBL" id="ACV09840.1"/>
    </source>
</evidence>
<feature type="transmembrane region" description="Helical" evidence="8">
    <location>
        <begin position="99"/>
        <end position="123"/>
    </location>
</feature>
<dbReference type="GO" id="GO:0005886">
    <property type="term" value="C:plasma membrane"/>
    <property type="evidence" value="ECO:0007669"/>
    <property type="project" value="UniProtKB-SubCell"/>
</dbReference>
<evidence type="ECO:0000256" key="6">
    <source>
        <dbReference type="ARBA" id="ARBA00022989"/>
    </source>
</evidence>
<dbReference type="STRING" id="471856.Jden_2203"/>
<dbReference type="Pfam" id="PF01594">
    <property type="entry name" value="AI-2E_transport"/>
    <property type="match status" value="1"/>
</dbReference>
<comment type="similarity">
    <text evidence="2">Belongs to the autoinducer-2 exporter (AI-2E) (TC 2.A.86) family.</text>
</comment>
<dbReference type="PANTHER" id="PTHR21716">
    <property type="entry name" value="TRANSMEMBRANE PROTEIN"/>
    <property type="match status" value="1"/>
</dbReference>
<keyword evidence="4" id="KW-1003">Cell membrane</keyword>
<dbReference type="AlphaFoldDB" id="C7R1K5"/>
<evidence type="ECO:0000256" key="8">
    <source>
        <dbReference type="SAM" id="Phobius"/>
    </source>
</evidence>
<keyword evidence="3" id="KW-0813">Transport</keyword>
<evidence type="ECO:0000256" key="7">
    <source>
        <dbReference type="ARBA" id="ARBA00023136"/>
    </source>
</evidence>
<keyword evidence="6 8" id="KW-1133">Transmembrane helix</keyword>
<evidence type="ECO:0000256" key="1">
    <source>
        <dbReference type="ARBA" id="ARBA00004651"/>
    </source>
</evidence>
<feature type="transmembrane region" description="Helical" evidence="8">
    <location>
        <begin position="299"/>
        <end position="316"/>
    </location>
</feature>
<evidence type="ECO:0000256" key="4">
    <source>
        <dbReference type="ARBA" id="ARBA00022475"/>
    </source>
</evidence>
<name>C7R1K5_JONDD</name>
<feature type="transmembrane region" description="Helical" evidence="8">
    <location>
        <begin position="42"/>
        <end position="63"/>
    </location>
</feature>
<organism evidence="9 10">
    <name type="scientific">Jonesia denitrificans (strain ATCC 14870 / DSM 20603 / BCRC 15368 / CIP 55.134 / JCM 11481 / NBRC 15587 / NCTC 10816 / Prevot 55134)</name>
    <name type="common">Listeria denitrificans</name>
    <dbReference type="NCBI Taxonomy" id="471856"/>
    <lineage>
        <taxon>Bacteria</taxon>
        <taxon>Bacillati</taxon>
        <taxon>Actinomycetota</taxon>
        <taxon>Actinomycetes</taxon>
        <taxon>Micrococcales</taxon>
        <taxon>Jonesiaceae</taxon>
        <taxon>Jonesia</taxon>
    </lineage>
</organism>
<comment type="subcellular location">
    <subcellularLocation>
        <location evidence="1">Cell membrane</location>
        <topology evidence="1">Multi-pass membrane protein</topology>
    </subcellularLocation>
</comment>
<feature type="transmembrane region" description="Helical" evidence="8">
    <location>
        <begin position="69"/>
        <end position="87"/>
    </location>
</feature>
<evidence type="ECO:0000256" key="5">
    <source>
        <dbReference type="ARBA" id="ARBA00022692"/>
    </source>
</evidence>
<dbReference type="HOGENOM" id="CLU_031275_3_2_11"/>
<dbReference type="KEGG" id="jde:Jden_2203"/>